<dbReference type="EMBL" id="LZJY01000148">
    <property type="protein sequence ID" value="OBI05571.1"/>
    <property type="molecule type" value="Genomic_DNA"/>
</dbReference>
<protein>
    <submittedName>
        <fullName evidence="1">Uncharacterized protein</fullName>
    </submittedName>
</protein>
<proteinExistence type="predicted"/>
<dbReference type="Proteomes" id="UP000092207">
    <property type="component" value="Unassembled WGS sequence"/>
</dbReference>
<gene>
    <name evidence="1" type="ORF">A5679_13385</name>
</gene>
<dbReference type="AlphaFoldDB" id="A0A1A2VY39"/>
<organism evidence="1 2">
    <name type="scientific">Mycobacterium scrofulaceum</name>
    <dbReference type="NCBI Taxonomy" id="1783"/>
    <lineage>
        <taxon>Bacteria</taxon>
        <taxon>Bacillati</taxon>
        <taxon>Actinomycetota</taxon>
        <taxon>Actinomycetes</taxon>
        <taxon>Mycobacteriales</taxon>
        <taxon>Mycobacteriaceae</taxon>
        <taxon>Mycobacterium</taxon>
    </lineage>
</organism>
<name>A0A1A2VY39_MYCSC</name>
<sequence length="256" mass="27202">MPWMTDVAAGARDADGGVTVDRRLLALILAPLLAVAMSTSPAHASVVEARLNFQVLPNGPAPGAFGPGPAMLTVNPPDNSPTELRIVGGKLTNDSTVPGRAAGYYTSASLGAPITGIGARWTFTRRGGTPGAMAMLISQSALRPPFPLHLVITPNRWIFGVWPPDGPVPGTLQTLQEQYFPVPLKEDGAEVYEVRVEINGARADIDLPDGQHQIVIDPRIAEWAGPFATFEAYSDNGVTDSRVGFTEIWAQSLQVQ</sequence>
<evidence type="ECO:0000313" key="2">
    <source>
        <dbReference type="Proteomes" id="UP000092207"/>
    </source>
</evidence>
<comment type="caution">
    <text evidence="1">The sequence shown here is derived from an EMBL/GenBank/DDBJ whole genome shotgun (WGS) entry which is preliminary data.</text>
</comment>
<evidence type="ECO:0000313" key="1">
    <source>
        <dbReference type="EMBL" id="OBI05571.1"/>
    </source>
</evidence>
<accession>A0A1A2VY39</accession>
<reference evidence="1 2" key="1">
    <citation type="submission" date="2016-06" db="EMBL/GenBank/DDBJ databases">
        <authorList>
            <person name="Kjaerup R.B."/>
            <person name="Dalgaard T.S."/>
            <person name="Juul-Madsen H.R."/>
        </authorList>
    </citation>
    <scope>NUCLEOTIDE SEQUENCE [LARGE SCALE GENOMIC DNA]</scope>
    <source>
        <strain evidence="1 2">E2838</strain>
    </source>
</reference>